<dbReference type="Proteomes" id="UP000309561">
    <property type="component" value="Unassembled WGS sequence"/>
</dbReference>
<feature type="signal peptide" evidence="1">
    <location>
        <begin position="1"/>
        <end position="20"/>
    </location>
</feature>
<reference evidence="2 3" key="1">
    <citation type="submission" date="2019-04" db="EMBL/GenBank/DDBJ databases">
        <title>Sulfurimonas crateris sp. nov. a facultative anaerobic sulfur-oxidizing chemolithautotrophic bacterium isolated from a terrestrial mud vulcano.</title>
        <authorList>
            <person name="Ratnikova N.M."/>
            <person name="Slobodkin A.I."/>
            <person name="Merkel A.Y."/>
            <person name="Novikov A."/>
            <person name="Bonch-Osmolovskaya E.A."/>
            <person name="Slobodkina G.B."/>
        </authorList>
    </citation>
    <scope>NUCLEOTIDE SEQUENCE [LARGE SCALE GENOMIC DNA]</scope>
    <source>
        <strain evidence="2 3">SN118</strain>
    </source>
</reference>
<evidence type="ECO:0000256" key="1">
    <source>
        <dbReference type="SAM" id="SignalP"/>
    </source>
</evidence>
<name>A0A4U2Z3P0_9BACT</name>
<feature type="chain" id="PRO_5020402361" description="Cytochrome C" evidence="1">
    <location>
        <begin position="21"/>
        <end position="140"/>
    </location>
</feature>
<comment type="caution">
    <text evidence="2">The sequence shown here is derived from an EMBL/GenBank/DDBJ whole genome shotgun (WGS) entry which is preliminary data.</text>
</comment>
<dbReference type="RefSeq" id="WP_137014830.1">
    <property type="nucleotide sequence ID" value="NZ_SZPX01000007.1"/>
</dbReference>
<proteinExistence type="predicted"/>
<sequence length="140" mass="16039">MLKKTVVGSLLFLLFTQLNAYDLKSNMIQLEAELAEVQKSFIASDQDGVEASIKRFSQHAQELLGNKENFSAMLPKNKKHKANEAVMSAQIISHNVQIIMDAIENKHNQSGLVRREESQRAYTYIEHACFRCHNIVRDEY</sequence>
<gene>
    <name evidence="2" type="ORF">FCU45_09970</name>
</gene>
<protein>
    <recommendedName>
        <fullName evidence="4">Cytochrome C</fullName>
    </recommendedName>
</protein>
<keyword evidence="1" id="KW-0732">Signal</keyword>
<evidence type="ECO:0008006" key="4">
    <source>
        <dbReference type="Google" id="ProtNLM"/>
    </source>
</evidence>
<dbReference type="EMBL" id="SZPX01000007">
    <property type="protein sequence ID" value="TKI68728.1"/>
    <property type="molecule type" value="Genomic_DNA"/>
</dbReference>
<accession>A0A4U2Z3P0</accession>
<dbReference type="OrthoDB" id="5334168at2"/>
<evidence type="ECO:0000313" key="3">
    <source>
        <dbReference type="Proteomes" id="UP000309561"/>
    </source>
</evidence>
<keyword evidence="3" id="KW-1185">Reference proteome</keyword>
<dbReference type="AlphaFoldDB" id="A0A4U2Z3P0"/>
<evidence type="ECO:0000313" key="2">
    <source>
        <dbReference type="EMBL" id="TKI68728.1"/>
    </source>
</evidence>
<organism evidence="2 3">
    <name type="scientific">Sulfurimonas crateris</name>
    <dbReference type="NCBI Taxonomy" id="2574727"/>
    <lineage>
        <taxon>Bacteria</taxon>
        <taxon>Pseudomonadati</taxon>
        <taxon>Campylobacterota</taxon>
        <taxon>Epsilonproteobacteria</taxon>
        <taxon>Campylobacterales</taxon>
        <taxon>Sulfurimonadaceae</taxon>
        <taxon>Sulfurimonas</taxon>
    </lineage>
</organism>